<feature type="region of interest" description="Disordered" evidence="1">
    <location>
        <begin position="1"/>
        <end position="112"/>
    </location>
</feature>
<evidence type="ECO:0000256" key="1">
    <source>
        <dbReference type="SAM" id="MobiDB-lite"/>
    </source>
</evidence>
<feature type="compositionally biased region" description="Basic and acidic residues" evidence="1">
    <location>
        <begin position="1"/>
        <end position="15"/>
    </location>
</feature>
<evidence type="ECO:0000313" key="3">
    <source>
        <dbReference type="Proteomes" id="UP001500483"/>
    </source>
</evidence>
<gene>
    <name evidence="2" type="ORF">GCM10020366_60010</name>
</gene>
<feature type="compositionally biased region" description="Basic and acidic residues" evidence="1">
    <location>
        <begin position="101"/>
        <end position="112"/>
    </location>
</feature>
<comment type="caution">
    <text evidence="2">The sequence shown here is derived from an EMBL/GenBank/DDBJ whole genome shotgun (WGS) entry which is preliminary data.</text>
</comment>
<organism evidence="2 3">
    <name type="scientific">Saccharopolyspora gregorii</name>
    <dbReference type="NCBI Taxonomy" id="33914"/>
    <lineage>
        <taxon>Bacteria</taxon>
        <taxon>Bacillati</taxon>
        <taxon>Actinomycetota</taxon>
        <taxon>Actinomycetes</taxon>
        <taxon>Pseudonocardiales</taxon>
        <taxon>Pseudonocardiaceae</taxon>
        <taxon>Saccharopolyspora</taxon>
    </lineage>
</organism>
<sequence>MDNRAEAGRNERFESPDPDAAIATNALRWNSRDGRSGAASSWPSRGTGSAAPRGRCRPPGAHPGRRNGTPAPDSPAPTALPELAAPTAPAAFSPAPGFGRNRKDIDEDPRGT</sequence>
<reference evidence="3" key="1">
    <citation type="journal article" date="2019" name="Int. J. Syst. Evol. Microbiol.">
        <title>The Global Catalogue of Microorganisms (GCM) 10K type strain sequencing project: providing services to taxonomists for standard genome sequencing and annotation.</title>
        <authorList>
            <consortium name="The Broad Institute Genomics Platform"/>
            <consortium name="The Broad Institute Genome Sequencing Center for Infectious Disease"/>
            <person name="Wu L."/>
            <person name="Ma J."/>
        </authorList>
    </citation>
    <scope>NUCLEOTIDE SEQUENCE [LARGE SCALE GENOMIC DNA]</scope>
    <source>
        <strain evidence="3">JCM 9687</strain>
    </source>
</reference>
<feature type="compositionally biased region" description="Polar residues" evidence="1">
    <location>
        <begin position="38"/>
        <end position="47"/>
    </location>
</feature>
<proteinExistence type="predicted"/>
<evidence type="ECO:0000313" key="2">
    <source>
        <dbReference type="EMBL" id="GAA3364378.1"/>
    </source>
</evidence>
<dbReference type="Proteomes" id="UP001500483">
    <property type="component" value="Unassembled WGS sequence"/>
</dbReference>
<dbReference type="EMBL" id="BAAAYK010000038">
    <property type="protein sequence ID" value="GAA3364378.1"/>
    <property type="molecule type" value="Genomic_DNA"/>
</dbReference>
<accession>A0ABP6RZP8</accession>
<keyword evidence="3" id="KW-1185">Reference proteome</keyword>
<feature type="compositionally biased region" description="Low complexity" evidence="1">
    <location>
        <begin position="76"/>
        <end position="99"/>
    </location>
</feature>
<protein>
    <submittedName>
        <fullName evidence="2">Uncharacterized protein</fullName>
    </submittedName>
</protein>
<name>A0ABP6RZP8_9PSEU</name>